<name>A0A165DMB5_9APHY</name>
<dbReference type="AlphaFoldDB" id="A0A165DMB5"/>
<keyword evidence="2" id="KW-1185">Reference proteome</keyword>
<accession>A0A165DMB5</accession>
<dbReference type="EMBL" id="KV427631">
    <property type="protein sequence ID" value="KZT05191.1"/>
    <property type="molecule type" value="Genomic_DNA"/>
</dbReference>
<organism evidence="1 2">
    <name type="scientific">Laetiporus sulphureus 93-53</name>
    <dbReference type="NCBI Taxonomy" id="1314785"/>
    <lineage>
        <taxon>Eukaryota</taxon>
        <taxon>Fungi</taxon>
        <taxon>Dikarya</taxon>
        <taxon>Basidiomycota</taxon>
        <taxon>Agaricomycotina</taxon>
        <taxon>Agaricomycetes</taxon>
        <taxon>Polyporales</taxon>
        <taxon>Laetiporus</taxon>
    </lineage>
</organism>
<protein>
    <submittedName>
        <fullName evidence="1">Uncharacterized protein</fullName>
    </submittedName>
</protein>
<reference evidence="1 2" key="1">
    <citation type="journal article" date="2016" name="Mol. Biol. Evol.">
        <title>Comparative Genomics of Early-Diverging Mushroom-Forming Fungi Provides Insights into the Origins of Lignocellulose Decay Capabilities.</title>
        <authorList>
            <person name="Nagy L.G."/>
            <person name="Riley R."/>
            <person name="Tritt A."/>
            <person name="Adam C."/>
            <person name="Daum C."/>
            <person name="Floudas D."/>
            <person name="Sun H."/>
            <person name="Yadav J.S."/>
            <person name="Pangilinan J."/>
            <person name="Larsson K.H."/>
            <person name="Matsuura K."/>
            <person name="Barry K."/>
            <person name="Labutti K."/>
            <person name="Kuo R."/>
            <person name="Ohm R.A."/>
            <person name="Bhattacharya S.S."/>
            <person name="Shirouzu T."/>
            <person name="Yoshinaga Y."/>
            <person name="Martin F.M."/>
            <person name="Grigoriev I.V."/>
            <person name="Hibbett D.S."/>
        </authorList>
    </citation>
    <scope>NUCLEOTIDE SEQUENCE [LARGE SCALE GENOMIC DNA]</scope>
    <source>
        <strain evidence="1 2">93-53</strain>
    </source>
</reference>
<proteinExistence type="predicted"/>
<gene>
    <name evidence="1" type="ORF">LAESUDRAFT_715002</name>
</gene>
<evidence type="ECO:0000313" key="2">
    <source>
        <dbReference type="Proteomes" id="UP000076871"/>
    </source>
</evidence>
<sequence>MPAHRHTKTISLPSSLAYLTHHKLCACQRCSADSKAGLQIAQTIQKHLQRDEEEDIEAKLASICDQQQFQAVQFESVAGSEGVEPEEMPHEDLDMLHSCLDAEDTVSPVASLDDEGDFAGNEESNASCAMLELLASEDDEVKDGLSDTTEDAPSDEEDAIDIHGIVLGQVVQVESSCYLSSLGTAMHCIPLPRVIMALLVQFALYFKTSIMSRITGAFIHLIQLFS</sequence>
<evidence type="ECO:0000313" key="1">
    <source>
        <dbReference type="EMBL" id="KZT05191.1"/>
    </source>
</evidence>
<dbReference type="GeneID" id="63824136"/>
<dbReference type="InParanoid" id="A0A165DMB5"/>
<dbReference type="Proteomes" id="UP000076871">
    <property type="component" value="Unassembled WGS sequence"/>
</dbReference>
<dbReference type="RefSeq" id="XP_040762931.1">
    <property type="nucleotide sequence ID" value="XM_040907107.1"/>
</dbReference>